<dbReference type="InterPro" id="IPR012338">
    <property type="entry name" value="Beta-lactam/transpept-like"/>
</dbReference>
<sequence length="583" mass="63225">MVGGIVQPALVALASIAIGAHYTGLYTLPTRSAVPLHAQREPDTERLSCRPFLPKLFVDSPPAADNAHIAAAARTLDAHFTARVAHGDIDALSVAVVTSAGPVFEKNYGVINGNATSDRRPLHSHAQYRVASVSKLILVLEAWILQERGVLSWEDPVEKYIPGFTYRAGAFSPKALHEDANAGDAPITLAQLAAHTSGLGRDWPTGIVKNWPHDLFGSGPPPTNGHAFPSDEALYNAIASTRLLSPPNALPAYSNTGTGLLGLVLLAANKAAAKNVKGEPATYAELVQRDIFAPLGMNGSHFLATEGNKDFIVTPSLHPEIADQDFLGAMNPAGGQFSSLADLVKLTRSLLNPHDKKQRLLTPYSMDRWLKPVYAFEEDDWTFLGLIWEIVKHRDSNDRLRHIYWKLGAMASYHSALALHPGSSYGVVILLAGHYPDAARLAYDAFDVMQPAFDAALADSATELYAGKWTGNVHGNETDRAIISVEKGTLYLEELVLEGTNVLKTFFAPGRLALRSTERRDELRIDAGIPGYNGHVHMGCYPYIQDLWGMKNDVPTNLIYFTGDEDGKRSLHVPAAGVVLTRA</sequence>
<keyword evidence="4" id="KW-1185">Reference proteome</keyword>
<proteinExistence type="inferred from homology"/>
<feature type="domain" description="Beta-lactamase-related" evidence="2">
    <location>
        <begin position="76"/>
        <end position="445"/>
    </location>
</feature>
<comment type="similarity">
    <text evidence="1">Belongs to the beta-lactamase family.</text>
</comment>
<evidence type="ECO:0000313" key="4">
    <source>
        <dbReference type="Proteomes" id="UP000077266"/>
    </source>
</evidence>
<gene>
    <name evidence="3" type="ORF">EXIGLDRAFT_678831</name>
</gene>
<dbReference type="OrthoDB" id="428260at2759"/>
<evidence type="ECO:0000259" key="2">
    <source>
        <dbReference type="Pfam" id="PF00144"/>
    </source>
</evidence>
<dbReference type="PANTHER" id="PTHR22935">
    <property type="entry name" value="PENICILLIN-BINDING PROTEIN"/>
    <property type="match status" value="1"/>
</dbReference>
<dbReference type="InterPro" id="IPR051478">
    <property type="entry name" value="Beta-lactamase-like_AB/R"/>
</dbReference>
<dbReference type="STRING" id="1314781.A0A165F8B6"/>
<name>A0A165F8B6_EXIGL</name>
<accession>A0A165F8B6</accession>
<dbReference type="PANTHER" id="PTHR22935:SF95">
    <property type="entry name" value="BETA-LACTAMASE-LIKE 1-RELATED"/>
    <property type="match status" value="1"/>
</dbReference>
<organism evidence="3 4">
    <name type="scientific">Exidia glandulosa HHB12029</name>
    <dbReference type="NCBI Taxonomy" id="1314781"/>
    <lineage>
        <taxon>Eukaryota</taxon>
        <taxon>Fungi</taxon>
        <taxon>Dikarya</taxon>
        <taxon>Basidiomycota</taxon>
        <taxon>Agaricomycotina</taxon>
        <taxon>Agaricomycetes</taxon>
        <taxon>Auriculariales</taxon>
        <taxon>Exidiaceae</taxon>
        <taxon>Exidia</taxon>
    </lineage>
</organism>
<dbReference type="AlphaFoldDB" id="A0A165F8B6"/>
<dbReference type="Proteomes" id="UP000077266">
    <property type="component" value="Unassembled WGS sequence"/>
</dbReference>
<evidence type="ECO:0000256" key="1">
    <source>
        <dbReference type="ARBA" id="ARBA00038473"/>
    </source>
</evidence>
<reference evidence="3 4" key="1">
    <citation type="journal article" date="2016" name="Mol. Biol. Evol.">
        <title>Comparative Genomics of Early-Diverging Mushroom-Forming Fungi Provides Insights into the Origins of Lignocellulose Decay Capabilities.</title>
        <authorList>
            <person name="Nagy L.G."/>
            <person name="Riley R."/>
            <person name="Tritt A."/>
            <person name="Adam C."/>
            <person name="Daum C."/>
            <person name="Floudas D."/>
            <person name="Sun H."/>
            <person name="Yadav J.S."/>
            <person name="Pangilinan J."/>
            <person name="Larsson K.H."/>
            <person name="Matsuura K."/>
            <person name="Barry K."/>
            <person name="Labutti K."/>
            <person name="Kuo R."/>
            <person name="Ohm R.A."/>
            <person name="Bhattacharya S.S."/>
            <person name="Shirouzu T."/>
            <person name="Yoshinaga Y."/>
            <person name="Martin F.M."/>
            <person name="Grigoriev I.V."/>
            <person name="Hibbett D.S."/>
        </authorList>
    </citation>
    <scope>NUCLEOTIDE SEQUENCE [LARGE SCALE GENOMIC DNA]</scope>
    <source>
        <strain evidence="3 4">HHB12029</strain>
    </source>
</reference>
<dbReference type="InterPro" id="IPR001466">
    <property type="entry name" value="Beta-lactam-related"/>
</dbReference>
<dbReference type="InParanoid" id="A0A165F8B6"/>
<protein>
    <submittedName>
        <fullName evidence="3">Beta-lactamase/transpeptidase-like protein</fullName>
    </submittedName>
</protein>
<dbReference type="SUPFAM" id="SSF56601">
    <property type="entry name" value="beta-lactamase/transpeptidase-like"/>
    <property type="match status" value="1"/>
</dbReference>
<dbReference type="Gene3D" id="3.40.710.10">
    <property type="entry name" value="DD-peptidase/beta-lactamase superfamily"/>
    <property type="match status" value="1"/>
</dbReference>
<dbReference type="Pfam" id="PF00144">
    <property type="entry name" value="Beta-lactamase"/>
    <property type="match status" value="1"/>
</dbReference>
<dbReference type="EMBL" id="KV426097">
    <property type="protein sequence ID" value="KZV88561.1"/>
    <property type="molecule type" value="Genomic_DNA"/>
</dbReference>
<evidence type="ECO:0000313" key="3">
    <source>
        <dbReference type="EMBL" id="KZV88561.1"/>
    </source>
</evidence>